<dbReference type="EMBL" id="NIVC01002402">
    <property type="protein sequence ID" value="PAA58191.1"/>
    <property type="molecule type" value="Genomic_DNA"/>
</dbReference>
<name>A0A267GGX5_9PLAT</name>
<protein>
    <submittedName>
        <fullName evidence="2">Uncharacterized protein</fullName>
    </submittedName>
</protein>
<evidence type="ECO:0000313" key="1">
    <source>
        <dbReference type="EMBL" id="PAA58191.1"/>
    </source>
</evidence>
<keyword evidence="3" id="KW-1185">Reference proteome</keyword>
<reference evidence="2 3" key="1">
    <citation type="submission" date="2017-06" db="EMBL/GenBank/DDBJ databases">
        <title>A platform for efficient transgenesis in Macrostomum lignano, a flatworm model organism for stem cell research.</title>
        <authorList>
            <person name="Berezikov E."/>
        </authorList>
    </citation>
    <scope>NUCLEOTIDE SEQUENCE [LARGE SCALE GENOMIC DNA]</scope>
    <source>
        <strain evidence="2">DV1</strain>
        <tissue evidence="2">Whole organism</tissue>
    </source>
</reference>
<proteinExistence type="predicted"/>
<dbReference type="EMBL" id="NIVC01000337">
    <property type="protein sequence ID" value="PAA85315.1"/>
    <property type="molecule type" value="Genomic_DNA"/>
</dbReference>
<dbReference type="Proteomes" id="UP000215902">
    <property type="component" value="Unassembled WGS sequence"/>
</dbReference>
<sequence>MRNFCVVRFSAGYKFDVPQLRFGQIQFQSVLCKQLLHLEVHDSFACLRTGS</sequence>
<feature type="non-terminal residue" evidence="2">
    <location>
        <position position="51"/>
    </location>
</feature>
<evidence type="ECO:0000313" key="3">
    <source>
        <dbReference type="Proteomes" id="UP000215902"/>
    </source>
</evidence>
<accession>A0A267GGX5</accession>
<organism evidence="2 3">
    <name type="scientific">Macrostomum lignano</name>
    <dbReference type="NCBI Taxonomy" id="282301"/>
    <lineage>
        <taxon>Eukaryota</taxon>
        <taxon>Metazoa</taxon>
        <taxon>Spiralia</taxon>
        <taxon>Lophotrochozoa</taxon>
        <taxon>Platyhelminthes</taxon>
        <taxon>Rhabditophora</taxon>
        <taxon>Macrostomorpha</taxon>
        <taxon>Macrostomida</taxon>
        <taxon>Macrostomidae</taxon>
        <taxon>Macrostomum</taxon>
    </lineage>
</organism>
<dbReference type="AlphaFoldDB" id="A0A267GGX5"/>
<gene>
    <name evidence="2" type="ORF">BOX15_Mlig010681g1</name>
    <name evidence="1" type="ORF">BOX15_Mlig029980g1</name>
</gene>
<comment type="caution">
    <text evidence="2">The sequence shown here is derived from an EMBL/GenBank/DDBJ whole genome shotgun (WGS) entry which is preliminary data.</text>
</comment>
<evidence type="ECO:0000313" key="2">
    <source>
        <dbReference type="EMBL" id="PAA85315.1"/>
    </source>
</evidence>